<dbReference type="Proteomes" id="UP000790833">
    <property type="component" value="Unassembled WGS sequence"/>
</dbReference>
<organism evidence="4 5">
    <name type="scientific">Scheffersomyces spartinae</name>
    <dbReference type="NCBI Taxonomy" id="45513"/>
    <lineage>
        <taxon>Eukaryota</taxon>
        <taxon>Fungi</taxon>
        <taxon>Dikarya</taxon>
        <taxon>Ascomycota</taxon>
        <taxon>Saccharomycotina</taxon>
        <taxon>Pichiomycetes</taxon>
        <taxon>Debaryomycetaceae</taxon>
        <taxon>Scheffersomyces</taxon>
    </lineage>
</organism>
<dbReference type="SUPFAM" id="SSF48403">
    <property type="entry name" value="Ankyrin repeat"/>
    <property type="match status" value="1"/>
</dbReference>
<gene>
    <name evidence="4" type="ORF">KQ657_001568</name>
</gene>
<keyword evidence="2 3" id="KW-0040">ANK repeat</keyword>
<dbReference type="InterPro" id="IPR002110">
    <property type="entry name" value="Ankyrin_rpt"/>
</dbReference>
<dbReference type="SMART" id="SM00248">
    <property type="entry name" value="ANK"/>
    <property type="match status" value="2"/>
</dbReference>
<comment type="caution">
    <text evidence="4">The sequence shown here is derived from an EMBL/GenBank/DDBJ whole genome shotgun (WGS) entry which is preliminary data.</text>
</comment>
<dbReference type="InterPro" id="IPR036770">
    <property type="entry name" value="Ankyrin_rpt-contain_sf"/>
</dbReference>
<evidence type="ECO:0000256" key="1">
    <source>
        <dbReference type="ARBA" id="ARBA00022737"/>
    </source>
</evidence>
<dbReference type="Gene3D" id="1.25.40.20">
    <property type="entry name" value="Ankyrin repeat-containing domain"/>
    <property type="match status" value="1"/>
</dbReference>
<dbReference type="PANTHER" id="PTHR24171:SF8">
    <property type="entry name" value="BRCA1-ASSOCIATED RING DOMAIN PROTEIN 1"/>
    <property type="match status" value="1"/>
</dbReference>
<dbReference type="PROSITE" id="PS50088">
    <property type="entry name" value="ANK_REPEAT"/>
    <property type="match status" value="1"/>
</dbReference>
<dbReference type="AlphaFoldDB" id="A0A9P7V7H0"/>
<accession>A0A9P7V7H0</accession>
<dbReference type="GO" id="GO:0085020">
    <property type="term" value="P:protein K6-linked ubiquitination"/>
    <property type="evidence" value="ECO:0007669"/>
    <property type="project" value="TreeGrafter"/>
</dbReference>
<name>A0A9P7V7H0_9ASCO</name>
<dbReference type="GeneID" id="66114942"/>
<dbReference type="EMBL" id="JAHMUF010000016">
    <property type="protein sequence ID" value="KAG7192785.1"/>
    <property type="molecule type" value="Genomic_DNA"/>
</dbReference>
<protein>
    <recommendedName>
        <fullName evidence="6">Ankyrin repeat-containing protein</fullName>
    </recommendedName>
</protein>
<evidence type="ECO:0000313" key="5">
    <source>
        <dbReference type="Proteomes" id="UP000790833"/>
    </source>
</evidence>
<sequence>MGINLWVAAADNNIDVVKEHLDSGSYNANSKDPNGYTALHAAASYGHKDLLKLLVERGGDINIQDGEGDTPLHHTEDVETAKFLVEELKADTTITNNDGLTAAAYIEEEDEFPELAVYLKLLIHGLLGEEKSTAVEESSSIPTFEGNEIKFAVETEEDADAQLSPEELEERRKKLEGILNGENPEEALRELIQLAVHEGLANFKAEEDEKLQADLQTASKRLKQ</sequence>
<feature type="repeat" description="ANK" evidence="3">
    <location>
        <begin position="34"/>
        <end position="66"/>
    </location>
</feature>
<dbReference type="PROSITE" id="PS50297">
    <property type="entry name" value="ANK_REP_REGION"/>
    <property type="match status" value="1"/>
</dbReference>
<reference evidence="4" key="1">
    <citation type="submission" date="2021-03" db="EMBL/GenBank/DDBJ databases">
        <authorList>
            <person name="Palmer J.M."/>
        </authorList>
    </citation>
    <scope>NUCLEOTIDE SEQUENCE</scope>
    <source>
        <strain evidence="4">ARV_011</strain>
    </source>
</reference>
<evidence type="ECO:0000256" key="3">
    <source>
        <dbReference type="PROSITE-ProRule" id="PRU00023"/>
    </source>
</evidence>
<dbReference type="OrthoDB" id="19174at2759"/>
<dbReference type="RefSeq" id="XP_043048335.1">
    <property type="nucleotide sequence ID" value="XM_043192363.1"/>
</dbReference>
<keyword evidence="1" id="KW-0677">Repeat</keyword>
<dbReference type="Pfam" id="PF12796">
    <property type="entry name" value="Ank_2"/>
    <property type="match status" value="1"/>
</dbReference>
<evidence type="ECO:0000256" key="2">
    <source>
        <dbReference type="ARBA" id="ARBA00023043"/>
    </source>
</evidence>
<dbReference type="PANTHER" id="PTHR24171">
    <property type="entry name" value="ANKYRIN REPEAT DOMAIN-CONTAINING PROTEIN 39-RELATED"/>
    <property type="match status" value="1"/>
</dbReference>
<evidence type="ECO:0000313" key="4">
    <source>
        <dbReference type="EMBL" id="KAG7192785.1"/>
    </source>
</evidence>
<proteinExistence type="predicted"/>
<evidence type="ECO:0008006" key="6">
    <source>
        <dbReference type="Google" id="ProtNLM"/>
    </source>
</evidence>
<dbReference type="GO" id="GO:0004842">
    <property type="term" value="F:ubiquitin-protein transferase activity"/>
    <property type="evidence" value="ECO:0007669"/>
    <property type="project" value="TreeGrafter"/>
</dbReference>
<keyword evidence="5" id="KW-1185">Reference proteome</keyword>